<dbReference type="Gene3D" id="3.10.50.40">
    <property type="match status" value="1"/>
</dbReference>
<dbReference type="SUPFAM" id="SSF109998">
    <property type="entry name" value="Triger factor/SurA peptide-binding domain-like"/>
    <property type="match status" value="1"/>
</dbReference>
<dbReference type="SUPFAM" id="SSF54534">
    <property type="entry name" value="FKBP-like"/>
    <property type="match status" value="1"/>
</dbReference>
<evidence type="ECO:0000256" key="1">
    <source>
        <dbReference type="PROSITE-ProRule" id="PRU00278"/>
    </source>
</evidence>
<dbReference type="Proteomes" id="UP001595906">
    <property type="component" value="Unassembled WGS sequence"/>
</dbReference>
<organism evidence="4 5">
    <name type="scientific">Parasediminibacterium paludis</name>
    <dbReference type="NCBI Taxonomy" id="908966"/>
    <lineage>
        <taxon>Bacteria</taxon>
        <taxon>Pseudomonadati</taxon>
        <taxon>Bacteroidota</taxon>
        <taxon>Chitinophagia</taxon>
        <taxon>Chitinophagales</taxon>
        <taxon>Chitinophagaceae</taxon>
        <taxon>Parasediminibacterium</taxon>
    </lineage>
</organism>
<dbReference type="PANTHER" id="PTHR47245:SF2">
    <property type="entry name" value="PEPTIDYL-PROLYL CIS-TRANS ISOMERASE HP_0175-RELATED"/>
    <property type="match status" value="1"/>
</dbReference>
<keyword evidence="2" id="KW-0812">Transmembrane</keyword>
<keyword evidence="5" id="KW-1185">Reference proteome</keyword>
<dbReference type="Pfam" id="PF13623">
    <property type="entry name" value="SurA_N_2"/>
    <property type="match status" value="1"/>
</dbReference>
<keyword evidence="2" id="KW-0472">Membrane</keyword>
<dbReference type="GO" id="GO:0003755">
    <property type="term" value="F:peptidyl-prolyl cis-trans isomerase activity"/>
    <property type="evidence" value="ECO:0007669"/>
    <property type="project" value="UniProtKB-EC"/>
</dbReference>
<name>A0ABV8Q0P7_9BACT</name>
<comment type="caution">
    <text evidence="4">The sequence shown here is derived from an EMBL/GenBank/DDBJ whole genome shotgun (WGS) entry which is preliminary data.</text>
</comment>
<evidence type="ECO:0000256" key="2">
    <source>
        <dbReference type="SAM" id="Phobius"/>
    </source>
</evidence>
<feature type="transmembrane region" description="Helical" evidence="2">
    <location>
        <begin position="12"/>
        <end position="28"/>
    </location>
</feature>
<dbReference type="InterPro" id="IPR027304">
    <property type="entry name" value="Trigger_fact/SurA_dom_sf"/>
</dbReference>
<proteinExistence type="predicted"/>
<dbReference type="EMBL" id="JBHSDC010000029">
    <property type="protein sequence ID" value="MFC4232988.1"/>
    <property type="molecule type" value="Genomic_DNA"/>
</dbReference>
<keyword evidence="1" id="KW-0697">Rotamase</keyword>
<feature type="domain" description="PpiC" evidence="3">
    <location>
        <begin position="342"/>
        <end position="446"/>
    </location>
</feature>
<accession>A0ABV8Q0P7</accession>
<protein>
    <submittedName>
        <fullName evidence="4">Peptidylprolyl isomerase</fullName>
        <ecNumber evidence="4">5.2.1.8</ecNumber>
    </submittedName>
</protein>
<evidence type="ECO:0000313" key="4">
    <source>
        <dbReference type="EMBL" id="MFC4232988.1"/>
    </source>
</evidence>
<dbReference type="PANTHER" id="PTHR47245">
    <property type="entry name" value="PEPTIDYLPROLYL ISOMERASE"/>
    <property type="match status" value="1"/>
</dbReference>
<dbReference type="RefSeq" id="WP_379015062.1">
    <property type="nucleotide sequence ID" value="NZ_JBHSDC010000029.1"/>
</dbReference>
<reference evidence="5" key="1">
    <citation type="journal article" date="2019" name="Int. J. Syst. Evol. Microbiol.">
        <title>The Global Catalogue of Microorganisms (GCM) 10K type strain sequencing project: providing services to taxonomists for standard genome sequencing and annotation.</title>
        <authorList>
            <consortium name="The Broad Institute Genomics Platform"/>
            <consortium name="The Broad Institute Genome Sequencing Center for Infectious Disease"/>
            <person name="Wu L."/>
            <person name="Ma J."/>
        </authorList>
    </citation>
    <scope>NUCLEOTIDE SEQUENCE [LARGE SCALE GENOMIC DNA]</scope>
    <source>
        <strain evidence="5">CECT 8010</strain>
    </source>
</reference>
<dbReference type="InterPro" id="IPR046357">
    <property type="entry name" value="PPIase_dom_sf"/>
</dbReference>
<evidence type="ECO:0000259" key="3">
    <source>
        <dbReference type="PROSITE" id="PS50198"/>
    </source>
</evidence>
<dbReference type="PROSITE" id="PS50198">
    <property type="entry name" value="PPIC_PPIASE_2"/>
    <property type="match status" value="1"/>
</dbReference>
<gene>
    <name evidence="4" type="ORF">ACFOW1_13890</name>
</gene>
<dbReference type="Pfam" id="PF13616">
    <property type="entry name" value="Rotamase_3"/>
    <property type="match status" value="1"/>
</dbReference>
<dbReference type="InterPro" id="IPR050245">
    <property type="entry name" value="PrsA_foldase"/>
</dbReference>
<keyword evidence="1 4" id="KW-0413">Isomerase</keyword>
<keyword evidence="2" id="KW-1133">Transmembrane helix</keyword>
<sequence length="703" mass="76061">MSIIQTIRDKGGWIIITLIALALIAFILQSDRASGGRGGGIFGNTSTLGKVNGVTIDKTDFDKELTFTEKMYGQQAGSREQLIGGVWSQEVDKIINQQEYDKLGLSVGDKELSDVLFDPNFSPLKREFTDPKTGEFKVADAKNAFAQIKKSKNAEQVDMINKAYLEPTVQQTLRQKYAALLQGAAYAPKWLVERTQADNGAVASISYVNVPYSSVVDSTIKLTEEDILAYAKKHHKEFDRDEESRTVSYVGFATTPSAADSAAALDQINKLKADFAAAQDAKAYLAKVGSDIQFYDSYLSKTKMQQANKDSITALSVGQTYGPYLDASNYTIAKMIGVKQWPDSVKVRHILVATADPRSGQQLKPDSVGKKLIDSIELAIKGGANFDTLCARYSEDPGSKDKGGVYDYFPQGQMVGAFNDFAFDKPVGTKGVVKTEYGYHYIEVLGQKNPQPAFKIAYLSKAIIASNETVSAAQTAASQFAATSKNKKAFDENALKLNKQPLPSGDIKDMDFSVTGIGAGNDARKLVRWVYDGSAGDISEPFELTDKYVVAVITSVNKPGLPSVATLRPLVETQVRNEKKAKQIIDTKFKGATLEAIATSAGTAVQKVDSVLFSNPFIPGIGMELKVVGAAFNPSLKGKVSEAIAGNSGVYAVRVENITDKATTSDANAVKQSILQGQKMAAYRSGDALKKAATIKDNRAKFY</sequence>
<dbReference type="EC" id="5.2.1.8" evidence="4"/>
<dbReference type="InterPro" id="IPR000297">
    <property type="entry name" value="PPIase_PpiC"/>
</dbReference>
<evidence type="ECO:0000313" key="5">
    <source>
        <dbReference type="Proteomes" id="UP001595906"/>
    </source>
</evidence>